<comment type="similarity">
    <text evidence="2">Belongs to the protein kinase superfamily. Ser/Thr protein kinase family.</text>
</comment>
<evidence type="ECO:0000256" key="13">
    <source>
        <dbReference type="PIRSR" id="PIRSR000615-3"/>
    </source>
</evidence>
<dbReference type="GO" id="GO:0004674">
    <property type="term" value="F:protein serine/threonine kinase activity"/>
    <property type="evidence" value="ECO:0007669"/>
    <property type="project" value="UniProtKB-KW"/>
</dbReference>
<feature type="binding site" evidence="13">
    <location>
        <position position="200"/>
    </location>
    <ligand>
        <name>Mg(2+)</name>
        <dbReference type="ChEBI" id="CHEBI:18420"/>
    </ligand>
</feature>
<dbReference type="FunFam" id="1.10.510.10:FF:000032">
    <property type="entry name" value="Serine/threonine-protein kinase PBS1"/>
    <property type="match status" value="1"/>
</dbReference>
<accession>A0AAN9SWL5</accession>
<protein>
    <recommendedName>
        <fullName evidence="3">non-specific serine/threonine protein kinase</fullName>
        <ecNumber evidence="3">2.7.11.1</ecNumber>
    </recommendedName>
</protein>
<dbReference type="SUPFAM" id="SSF56112">
    <property type="entry name" value="Protein kinase-like (PK-like)"/>
    <property type="match status" value="1"/>
</dbReference>
<evidence type="ECO:0000256" key="6">
    <source>
        <dbReference type="ARBA" id="ARBA00022679"/>
    </source>
</evidence>
<dbReference type="FunFam" id="3.30.200.20:FF:000228">
    <property type="entry name" value="Serine/threonine-protein kinase BIK1"/>
    <property type="match status" value="1"/>
</dbReference>
<feature type="active site" description="Proton acceptor" evidence="12">
    <location>
        <position position="182"/>
    </location>
</feature>
<evidence type="ECO:0000256" key="14">
    <source>
        <dbReference type="PROSITE-ProRule" id="PRU10141"/>
    </source>
</evidence>
<evidence type="ECO:0000256" key="7">
    <source>
        <dbReference type="ARBA" id="ARBA00022741"/>
    </source>
</evidence>
<keyword evidence="18" id="KW-1185">Reference proteome</keyword>
<dbReference type="EMBL" id="JAYMYS010000002">
    <property type="protein sequence ID" value="KAK7406922.1"/>
    <property type="molecule type" value="Genomic_DNA"/>
</dbReference>
<keyword evidence="7 14" id="KW-0547">Nucleotide-binding</keyword>
<dbReference type="PANTHER" id="PTHR45621">
    <property type="entry name" value="OS01G0588500 PROTEIN-RELATED"/>
    <property type="match status" value="1"/>
</dbReference>
<evidence type="ECO:0000256" key="12">
    <source>
        <dbReference type="PIRSR" id="PIRSR000615-1"/>
    </source>
</evidence>
<proteinExistence type="inferred from homology"/>
<evidence type="ECO:0000256" key="10">
    <source>
        <dbReference type="ARBA" id="ARBA00023136"/>
    </source>
</evidence>
<evidence type="ECO:0000256" key="3">
    <source>
        <dbReference type="ARBA" id="ARBA00012513"/>
    </source>
</evidence>
<evidence type="ECO:0000256" key="1">
    <source>
        <dbReference type="ARBA" id="ARBA00004236"/>
    </source>
</evidence>
<comment type="caution">
    <text evidence="17">The sequence shown here is derived from an EMBL/GenBank/DDBJ whole genome shotgun (WGS) entry which is preliminary data.</text>
</comment>
<dbReference type="EC" id="2.7.11.1" evidence="3"/>
<evidence type="ECO:0000313" key="17">
    <source>
        <dbReference type="EMBL" id="KAK7406922.1"/>
    </source>
</evidence>
<comment type="function">
    <text evidence="11">May be involved in plant defense signaling.</text>
</comment>
<dbReference type="CDD" id="cd14066">
    <property type="entry name" value="STKc_IRAK"/>
    <property type="match status" value="1"/>
</dbReference>
<evidence type="ECO:0000256" key="11">
    <source>
        <dbReference type="ARBA" id="ARBA00054261"/>
    </source>
</evidence>
<dbReference type="InterPro" id="IPR011009">
    <property type="entry name" value="Kinase-like_dom_sf"/>
</dbReference>
<feature type="binding site" evidence="14">
    <location>
        <position position="86"/>
    </location>
    <ligand>
        <name>ATP</name>
        <dbReference type="ChEBI" id="CHEBI:30616"/>
    </ligand>
</feature>
<gene>
    <name evidence="17" type="ORF">VNO78_08558</name>
</gene>
<keyword evidence="10" id="KW-0472">Membrane</keyword>
<keyword evidence="8" id="KW-0418">Kinase</keyword>
<dbReference type="Gene3D" id="3.30.200.20">
    <property type="entry name" value="Phosphorylase Kinase, domain 1"/>
    <property type="match status" value="1"/>
</dbReference>
<dbReference type="InterPro" id="IPR008271">
    <property type="entry name" value="Ser/Thr_kinase_AS"/>
</dbReference>
<dbReference type="Pfam" id="PF07714">
    <property type="entry name" value="PK_Tyr_Ser-Thr"/>
    <property type="match status" value="1"/>
</dbReference>
<name>A0AAN9SWL5_PSOTE</name>
<dbReference type="GO" id="GO:0005524">
    <property type="term" value="F:ATP binding"/>
    <property type="evidence" value="ECO:0007669"/>
    <property type="project" value="UniProtKB-UniRule"/>
</dbReference>
<dbReference type="GO" id="GO:0005886">
    <property type="term" value="C:plasma membrane"/>
    <property type="evidence" value="ECO:0007669"/>
    <property type="project" value="UniProtKB-SubCell"/>
</dbReference>
<dbReference type="Gene3D" id="1.10.510.10">
    <property type="entry name" value="Transferase(Phosphotransferase) domain 1"/>
    <property type="match status" value="1"/>
</dbReference>
<dbReference type="GO" id="GO:0046872">
    <property type="term" value="F:metal ion binding"/>
    <property type="evidence" value="ECO:0007669"/>
    <property type="project" value="UniProtKB-KW"/>
</dbReference>
<feature type="binding site" evidence="13">
    <location>
        <position position="187"/>
    </location>
    <ligand>
        <name>Mg(2+)</name>
        <dbReference type="ChEBI" id="CHEBI:18420"/>
    </ligand>
</feature>
<evidence type="ECO:0000256" key="9">
    <source>
        <dbReference type="ARBA" id="ARBA00022840"/>
    </source>
</evidence>
<dbReference type="PROSITE" id="PS50011">
    <property type="entry name" value="PROTEIN_KINASE_DOM"/>
    <property type="match status" value="1"/>
</dbReference>
<dbReference type="AlphaFoldDB" id="A0AAN9SWL5"/>
<dbReference type="InterPro" id="IPR001245">
    <property type="entry name" value="Ser-Thr/Tyr_kinase_cat_dom"/>
</dbReference>
<evidence type="ECO:0000259" key="16">
    <source>
        <dbReference type="PROSITE" id="PS50011"/>
    </source>
</evidence>
<keyword evidence="13" id="KW-0460">Magnesium</keyword>
<evidence type="ECO:0000313" key="18">
    <source>
        <dbReference type="Proteomes" id="UP001386955"/>
    </source>
</evidence>
<evidence type="ECO:0000256" key="2">
    <source>
        <dbReference type="ARBA" id="ARBA00008684"/>
    </source>
</evidence>
<keyword evidence="5 15" id="KW-0723">Serine/threonine-protein kinase</keyword>
<keyword evidence="6" id="KW-0808">Transferase</keyword>
<organism evidence="17 18">
    <name type="scientific">Psophocarpus tetragonolobus</name>
    <name type="common">Winged bean</name>
    <name type="synonym">Dolichos tetragonolobus</name>
    <dbReference type="NCBI Taxonomy" id="3891"/>
    <lineage>
        <taxon>Eukaryota</taxon>
        <taxon>Viridiplantae</taxon>
        <taxon>Streptophyta</taxon>
        <taxon>Embryophyta</taxon>
        <taxon>Tracheophyta</taxon>
        <taxon>Spermatophyta</taxon>
        <taxon>Magnoliopsida</taxon>
        <taxon>eudicotyledons</taxon>
        <taxon>Gunneridae</taxon>
        <taxon>Pentapetalae</taxon>
        <taxon>rosids</taxon>
        <taxon>fabids</taxon>
        <taxon>Fabales</taxon>
        <taxon>Fabaceae</taxon>
        <taxon>Papilionoideae</taxon>
        <taxon>50 kb inversion clade</taxon>
        <taxon>NPAAA clade</taxon>
        <taxon>indigoferoid/millettioid clade</taxon>
        <taxon>Phaseoleae</taxon>
        <taxon>Psophocarpus</taxon>
    </lineage>
</organism>
<feature type="domain" description="Protein kinase" evidence="16">
    <location>
        <begin position="47"/>
        <end position="334"/>
    </location>
</feature>
<keyword evidence="4" id="KW-1003">Cell membrane</keyword>
<evidence type="ECO:0000256" key="4">
    <source>
        <dbReference type="ARBA" id="ARBA00022475"/>
    </source>
</evidence>
<dbReference type="InterPro" id="IPR050823">
    <property type="entry name" value="Plant_Ser_Thr_Prot_Kinase"/>
</dbReference>
<keyword evidence="13" id="KW-0479">Metal-binding</keyword>
<dbReference type="PROSITE" id="PS00108">
    <property type="entry name" value="PROTEIN_KINASE_ST"/>
    <property type="match status" value="1"/>
</dbReference>
<dbReference type="InterPro" id="IPR000719">
    <property type="entry name" value="Prot_kinase_dom"/>
</dbReference>
<dbReference type="InterPro" id="IPR017441">
    <property type="entry name" value="Protein_kinase_ATP_BS"/>
</dbReference>
<keyword evidence="9 14" id="KW-0067">ATP-binding</keyword>
<sequence>MGLCFASLARHQTCSAIESSSNGKSVVETRNLKEFNFADLKAATRSFRSDALLGEGGFGKVYKGWVHERTLTPTKAGSGMVVAVKKLNPESLQGLHEWQSEINFLGRISHPNLVKLLGYCCDDVEFLLVYEFMPKGSLENHLFRRNTTREPLSWDTRIKIAIGAARGLAFLHTSEKKIIYRDFKASNILLDEEYNAKISDFGLAKLGPSGEDTHVSTRIMGTYGYAAPEYIATGHLYVKSDVYGFGVVLLEMLTGLRALDRNRPLEQQNLVEWAKPSLSDKIKLKSIMDERIEGQYSTKAALKAASLTLKCLEHDLKKRPPMKDVVETLEHIEAIKVRRK</sequence>
<dbReference type="PROSITE" id="PS00107">
    <property type="entry name" value="PROTEIN_KINASE_ATP"/>
    <property type="match status" value="1"/>
</dbReference>
<comment type="subcellular location">
    <subcellularLocation>
        <location evidence="1">Cell membrane</location>
    </subcellularLocation>
</comment>
<reference evidence="17 18" key="1">
    <citation type="submission" date="2024-01" db="EMBL/GenBank/DDBJ databases">
        <title>The genomes of 5 underutilized Papilionoideae crops provide insights into root nodulation and disease resistanc.</title>
        <authorList>
            <person name="Jiang F."/>
        </authorList>
    </citation>
    <scope>NUCLEOTIDE SEQUENCE [LARGE SCALE GENOMIC DNA]</scope>
    <source>
        <strain evidence="17">DUOXIRENSHENG_FW03</strain>
        <tissue evidence="17">Leaves</tissue>
    </source>
</reference>
<evidence type="ECO:0000256" key="15">
    <source>
        <dbReference type="RuleBase" id="RU000304"/>
    </source>
</evidence>
<evidence type="ECO:0000256" key="8">
    <source>
        <dbReference type="ARBA" id="ARBA00022777"/>
    </source>
</evidence>
<evidence type="ECO:0000256" key="5">
    <source>
        <dbReference type="ARBA" id="ARBA00022527"/>
    </source>
</evidence>
<dbReference type="Proteomes" id="UP001386955">
    <property type="component" value="Unassembled WGS sequence"/>
</dbReference>